<protein>
    <submittedName>
        <fullName evidence="2">Fe-S cluster biosynthesis and repair protein YggX</fullName>
    </submittedName>
</protein>
<dbReference type="PANTHER" id="PTHR36965:SF1">
    <property type="entry name" value="FE(2+)-TRAFFICKING PROTEIN-RELATED"/>
    <property type="match status" value="1"/>
</dbReference>
<dbReference type="GO" id="GO:0005506">
    <property type="term" value="F:iron ion binding"/>
    <property type="evidence" value="ECO:0007669"/>
    <property type="project" value="InterPro"/>
</dbReference>
<dbReference type="Proteomes" id="UP000582837">
    <property type="component" value="Unassembled WGS sequence"/>
</dbReference>
<dbReference type="AlphaFoldDB" id="A0A841H531"/>
<dbReference type="NCBIfam" id="NF003817">
    <property type="entry name" value="PRK05408.1"/>
    <property type="match status" value="1"/>
</dbReference>
<dbReference type="RefSeq" id="WP_170035140.1">
    <property type="nucleotide sequence ID" value="NZ_JABDTL010000001.1"/>
</dbReference>
<dbReference type="PANTHER" id="PTHR36965">
    <property type="entry name" value="FE(2+)-TRAFFICKING PROTEIN-RELATED"/>
    <property type="match status" value="1"/>
</dbReference>
<gene>
    <name evidence="2" type="ORF">HNQ61_004751</name>
</gene>
<dbReference type="GO" id="GO:0034599">
    <property type="term" value="P:cellular response to oxidative stress"/>
    <property type="evidence" value="ECO:0007669"/>
    <property type="project" value="TreeGrafter"/>
</dbReference>
<dbReference type="SUPFAM" id="SSF111148">
    <property type="entry name" value="YggX-like"/>
    <property type="match status" value="1"/>
</dbReference>
<name>A0A841H531_9BACT</name>
<dbReference type="InterPro" id="IPR007457">
    <property type="entry name" value="Fe_traffick_prot_YggX"/>
</dbReference>
<dbReference type="InterPro" id="IPR036766">
    <property type="entry name" value="Fe_traffick_prot_YggX_sf"/>
</dbReference>
<dbReference type="Gene3D" id="1.10.3880.10">
    <property type="entry name" value="Fe(II) trafficking protein YggX"/>
    <property type="match status" value="1"/>
</dbReference>
<comment type="caution">
    <text evidence="2">The sequence shown here is derived from an EMBL/GenBank/DDBJ whole genome shotgun (WGS) entry which is preliminary data.</text>
</comment>
<evidence type="ECO:0000313" key="2">
    <source>
        <dbReference type="EMBL" id="MBB6073084.1"/>
    </source>
</evidence>
<evidence type="ECO:0000313" key="3">
    <source>
        <dbReference type="Proteomes" id="UP000582837"/>
    </source>
</evidence>
<evidence type="ECO:0000256" key="1">
    <source>
        <dbReference type="ARBA" id="ARBA00023004"/>
    </source>
</evidence>
<dbReference type="Pfam" id="PF04362">
    <property type="entry name" value="Iron_traffic"/>
    <property type="match status" value="1"/>
</dbReference>
<dbReference type="GO" id="GO:0005829">
    <property type="term" value="C:cytosol"/>
    <property type="evidence" value="ECO:0007669"/>
    <property type="project" value="TreeGrafter"/>
</dbReference>
<keyword evidence="1" id="KW-0408">Iron</keyword>
<organism evidence="2 3">
    <name type="scientific">Longimicrobium terrae</name>
    <dbReference type="NCBI Taxonomy" id="1639882"/>
    <lineage>
        <taxon>Bacteria</taxon>
        <taxon>Pseudomonadati</taxon>
        <taxon>Gemmatimonadota</taxon>
        <taxon>Longimicrobiia</taxon>
        <taxon>Longimicrobiales</taxon>
        <taxon>Longimicrobiaceae</taxon>
        <taxon>Longimicrobium</taxon>
    </lineage>
</organism>
<accession>A0A841H531</accession>
<keyword evidence="3" id="KW-1185">Reference proteome</keyword>
<proteinExistence type="predicted"/>
<dbReference type="EMBL" id="JACHIA010000021">
    <property type="protein sequence ID" value="MBB6073084.1"/>
    <property type="molecule type" value="Genomic_DNA"/>
</dbReference>
<reference evidence="2 3" key="1">
    <citation type="submission" date="2020-08" db="EMBL/GenBank/DDBJ databases">
        <title>Genomic Encyclopedia of Type Strains, Phase IV (KMG-IV): sequencing the most valuable type-strain genomes for metagenomic binning, comparative biology and taxonomic classification.</title>
        <authorList>
            <person name="Goeker M."/>
        </authorList>
    </citation>
    <scope>NUCLEOTIDE SEQUENCE [LARGE SCALE GENOMIC DNA]</scope>
    <source>
        <strain evidence="2 3">DSM 29007</strain>
    </source>
</reference>
<sequence length="91" mass="10340">MAEVTCARCGQTKPGLAFAPYNNDLGKRIHASICQDCWAQWLKQQTMLINHYGLNVRDPEAKTMLYEQTEKFLFGGEADQVDTSKQGTIQW</sequence>